<sequence>MNDHHYGPQTVALHAGHTPDETGARAVPIYQTTAYLFRDTEHAADLFALRQPGYIYTRLNNPTTDVLEKRLAALHGGAGAVATASGMAAIFYAIATIVSAGQNIVTGANLYGGTQTLFEHTLKRFGIEARFVDSSDPANFEAAIDENTRLVYSEAIGNPRCNVDDLLGIAKVAHGHGLPFILDATVAPPPIFNPFDFGCDIAVYSLTKIVGGHGTAMGGAIVEKGGFDWAAGGRYPELTEPDPTYNNLNLWEALGGPSGAPCPVFTTKVRIGMLRDTGAAMAPQNAFLILQGMETLPLRARQHCENARKVADFLEGHYAVEWVNYAGLPSHPDFDRAKNTFPLGPGAVFGFGVKGGLEAGRKFIESVELCSHLANILDAKTLVIHPASTTHGQSTPEEQAAAGVPLDLVRISVGLEDADDIIDDLDRALALSQR</sequence>
<dbReference type="Gene3D" id="3.40.640.10">
    <property type="entry name" value="Type I PLP-dependent aspartate aminotransferase-like (Major domain)"/>
    <property type="match status" value="1"/>
</dbReference>
<protein>
    <submittedName>
        <fullName evidence="6">O-acetylhomoserine aminocarboxypropyltransferase/cysteine synthase family protein</fullName>
    </submittedName>
</protein>
<evidence type="ECO:0000256" key="5">
    <source>
        <dbReference type="RuleBase" id="RU362118"/>
    </source>
</evidence>
<dbReference type="RefSeq" id="WP_371385016.1">
    <property type="nucleotide sequence ID" value="NZ_JBGLYH010000003.1"/>
</dbReference>
<evidence type="ECO:0000256" key="2">
    <source>
        <dbReference type="ARBA" id="ARBA00009077"/>
    </source>
</evidence>
<dbReference type="InterPro" id="IPR015421">
    <property type="entry name" value="PyrdxlP-dep_Trfase_major"/>
</dbReference>
<accession>A0ABV4JXN3</accession>
<dbReference type="PANTHER" id="PTHR43797">
    <property type="entry name" value="HOMOCYSTEINE/CYSTEINE SYNTHASE"/>
    <property type="match status" value="1"/>
</dbReference>
<evidence type="ECO:0000256" key="4">
    <source>
        <dbReference type="ARBA" id="ARBA00022898"/>
    </source>
</evidence>
<dbReference type="InterPro" id="IPR006235">
    <property type="entry name" value="OAc-hSer/O-AcSer_sulfhydrylase"/>
</dbReference>
<dbReference type="PROSITE" id="PS00868">
    <property type="entry name" value="CYS_MET_METAB_PP"/>
    <property type="match status" value="1"/>
</dbReference>
<dbReference type="Gene3D" id="3.90.1150.10">
    <property type="entry name" value="Aspartate Aminotransferase, domain 1"/>
    <property type="match status" value="1"/>
</dbReference>
<dbReference type="EMBL" id="JBGLYH010000003">
    <property type="protein sequence ID" value="MEZ7195466.1"/>
    <property type="molecule type" value="Genomic_DNA"/>
</dbReference>
<dbReference type="InterPro" id="IPR000277">
    <property type="entry name" value="Cys/Met-Metab_PyrdxlP-dep_enz"/>
</dbReference>
<name>A0ABV4JXN3_9BACT</name>
<dbReference type="Proteomes" id="UP001568698">
    <property type="component" value="Unassembled WGS sequence"/>
</dbReference>
<evidence type="ECO:0000256" key="3">
    <source>
        <dbReference type="ARBA" id="ARBA00022679"/>
    </source>
</evidence>
<keyword evidence="7" id="KW-1185">Reference proteome</keyword>
<gene>
    <name evidence="6" type="ORF">AB6M95_01785</name>
</gene>
<dbReference type="Pfam" id="PF01053">
    <property type="entry name" value="Cys_Met_Meta_PP"/>
    <property type="match status" value="1"/>
</dbReference>
<comment type="cofactor">
    <cofactor evidence="1 5">
        <name>pyridoxal 5'-phosphate</name>
        <dbReference type="ChEBI" id="CHEBI:597326"/>
    </cofactor>
</comment>
<dbReference type="SUPFAM" id="SSF53383">
    <property type="entry name" value="PLP-dependent transferases"/>
    <property type="match status" value="1"/>
</dbReference>
<evidence type="ECO:0000256" key="1">
    <source>
        <dbReference type="ARBA" id="ARBA00001933"/>
    </source>
</evidence>
<evidence type="ECO:0000313" key="6">
    <source>
        <dbReference type="EMBL" id="MEZ7195466.1"/>
    </source>
</evidence>
<dbReference type="InterPro" id="IPR054542">
    <property type="entry name" value="Cys_met_metab_PP"/>
</dbReference>
<comment type="similarity">
    <text evidence="2 5">Belongs to the trans-sulfuration enzymes family.</text>
</comment>
<dbReference type="CDD" id="cd00614">
    <property type="entry name" value="CGS_like"/>
    <property type="match status" value="1"/>
</dbReference>
<dbReference type="NCBIfam" id="TIGR01326">
    <property type="entry name" value="OAH_OAS_sulfhy"/>
    <property type="match status" value="1"/>
</dbReference>
<evidence type="ECO:0000313" key="7">
    <source>
        <dbReference type="Proteomes" id="UP001568698"/>
    </source>
</evidence>
<dbReference type="PIRSF" id="PIRSF001434">
    <property type="entry name" value="CGS"/>
    <property type="match status" value="1"/>
</dbReference>
<comment type="caution">
    <text evidence="6">The sequence shown here is derived from an EMBL/GenBank/DDBJ whole genome shotgun (WGS) entry which is preliminary data.</text>
</comment>
<reference evidence="6 7" key="1">
    <citation type="submission" date="2024-08" db="EMBL/GenBank/DDBJ databases">
        <title>Sulfate-reducing bacteria isolated from formation water of the oil field in Kazakhstan and description of Pseudodesulfovibrio sp.</title>
        <authorList>
            <person name="Bidzhieva S.K."/>
            <person name="Tourova T.P."/>
            <person name="Grouzdev D.S."/>
            <person name="Beletsky A.V."/>
            <person name="Sokolova D.S."/>
            <person name="Samigullina S.R."/>
            <person name="Poltaraus A.B."/>
            <person name="Avtukh A.N."/>
            <person name="Tereshina V.M."/>
            <person name="Zhaparov N.S."/>
            <person name="Mardanov A.V."/>
            <person name="Nazina T.N."/>
        </authorList>
    </citation>
    <scope>NUCLEOTIDE SEQUENCE [LARGE SCALE GENOMIC DNA]</scope>
    <source>
        <strain evidence="6 7">9FUS</strain>
    </source>
</reference>
<proteinExistence type="inferred from homology"/>
<organism evidence="6 7">
    <name type="scientific">Pseudodesulfovibrio karagichevae</name>
    <dbReference type="NCBI Taxonomy" id="3239305"/>
    <lineage>
        <taxon>Bacteria</taxon>
        <taxon>Pseudomonadati</taxon>
        <taxon>Thermodesulfobacteriota</taxon>
        <taxon>Desulfovibrionia</taxon>
        <taxon>Desulfovibrionales</taxon>
        <taxon>Desulfovibrionaceae</taxon>
    </lineage>
</organism>
<keyword evidence="4 5" id="KW-0663">Pyridoxal phosphate</keyword>
<dbReference type="PANTHER" id="PTHR43797:SF2">
    <property type="entry name" value="HOMOCYSTEINE_CYSTEINE SYNTHASE"/>
    <property type="match status" value="1"/>
</dbReference>
<dbReference type="InterPro" id="IPR015422">
    <property type="entry name" value="PyrdxlP-dep_Trfase_small"/>
</dbReference>
<dbReference type="InterPro" id="IPR015424">
    <property type="entry name" value="PyrdxlP-dep_Trfase"/>
</dbReference>
<keyword evidence="3" id="KW-0808">Transferase</keyword>